<reference evidence="5 6" key="1">
    <citation type="submission" date="2019-01" db="EMBL/GenBank/DDBJ databases">
        <title>Coherence of Microcystis species and biogeography revealed through population genomics.</title>
        <authorList>
            <person name="Perez-Carrascal O.M."/>
            <person name="Terrat Y."/>
            <person name="Giani A."/>
            <person name="Fortin N."/>
            <person name="Tromas N."/>
            <person name="Shapiro B.J."/>
        </authorList>
    </citation>
    <scope>NUCLEOTIDE SEQUENCE [LARGE SCALE GENOMIC DNA]</scope>
    <source>
        <strain evidence="5">Ma_QC_Ch_20071001_S25D</strain>
    </source>
</reference>
<dbReference type="PANTHER" id="PTHR44858:SF1">
    <property type="entry name" value="UDP-N-ACETYLGLUCOSAMINE--PEPTIDE N-ACETYLGLUCOSAMINYLTRANSFERASE SPINDLY-RELATED"/>
    <property type="match status" value="1"/>
</dbReference>
<evidence type="ECO:0000313" key="5">
    <source>
        <dbReference type="EMBL" id="TRU53989.1"/>
    </source>
</evidence>
<organism evidence="5 6">
    <name type="scientific">Microcystis aeruginosa Ma_QC_Ch_20071001_S25D</name>
    <dbReference type="NCBI Taxonomy" id="2486250"/>
    <lineage>
        <taxon>Bacteria</taxon>
        <taxon>Bacillati</taxon>
        <taxon>Cyanobacteriota</taxon>
        <taxon>Cyanophyceae</taxon>
        <taxon>Oscillatoriophycideae</taxon>
        <taxon>Chroococcales</taxon>
        <taxon>Microcystaceae</taxon>
        <taxon>Microcystis</taxon>
    </lineage>
</organism>
<dbReference type="PROSITE" id="PS50293">
    <property type="entry name" value="TPR_REGION"/>
    <property type="match status" value="2"/>
</dbReference>
<evidence type="ECO:0000256" key="2">
    <source>
        <dbReference type="ARBA" id="ARBA00022803"/>
    </source>
</evidence>
<evidence type="ECO:0000313" key="6">
    <source>
        <dbReference type="Proteomes" id="UP000316958"/>
    </source>
</evidence>
<gene>
    <name evidence="5" type="ORF">EWV57_02705</name>
</gene>
<sequence length="332" mass="37129">MSLPLSSFVVTLCLGLGFVSLPLPVQSLPVNAIAQVNSPSTAQDFLDQGVKQLQQGNLEAAINNFNEAIRLNPNYAQAYGNRGIAYSRLQQYEKALADYNQYIRFNPNSAEAYYNRATLYDKLGDYEKAIADYDRAIRLNPNFSQAISNREIAYNNQFPQQQPPNSNPAKVPVPPNSKPAKVPVPPNSKPAKVPPNKKPARVSRSRVFFPENGQGVYNFDRKSASSILKIIPPSGAENMVIKLEDKISRKRICWFLILKGHSYETPIPPGQYIIKLATGKKWYGDRHLFGANASYSKIDKVITIPENTHYTIDLTPSLFGTLKEKKIGVNQW</sequence>
<dbReference type="PANTHER" id="PTHR44858">
    <property type="entry name" value="TETRATRICOPEPTIDE REPEAT PROTEIN 6"/>
    <property type="match status" value="1"/>
</dbReference>
<keyword evidence="1" id="KW-0677">Repeat</keyword>
<dbReference type="PROSITE" id="PS50005">
    <property type="entry name" value="TPR"/>
    <property type="match status" value="3"/>
</dbReference>
<dbReference type="GO" id="GO:0046813">
    <property type="term" value="P:receptor-mediated virion attachment to host cell"/>
    <property type="evidence" value="ECO:0007669"/>
    <property type="project" value="TreeGrafter"/>
</dbReference>
<dbReference type="Pfam" id="PF13414">
    <property type="entry name" value="TPR_11"/>
    <property type="match status" value="1"/>
</dbReference>
<keyword evidence="2 3" id="KW-0802">TPR repeat</keyword>
<feature type="repeat" description="TPR" evidence="3">
    <location>
        <begin position="110"/>
        <end position="143"/>
    </location>
</feature>
<dbReference type="Pfam" id="PF00515">
    <property type="entry name" value="TPR_1"/>
    <property type="match status" value="1"/>
</dbReference>
<name>A0A552G4T7_MICAE</name>
<dbReference type="Proteomes" id="UP000316958">
    <property type="component" value="Unassembled WGS sequence"/>
</dbReference>
<feature type="repeat" description="TPR" evidence="3">
    <location>
        <begin position="76"/>
        <end position="109"/>
    </location>
</feature>
<dbReference type="Gene3D" id="1.25.40.10">
    <property type="entry name" value="Tetratricopeptide repeat domain"/>
    <property type="match status" value="1"/>
</dbReference>
<protein>
    <submittedName>
        <fullName evidence="5">Tetratricopeptide repeat protein</fullName>
    </submittedName>
</protein>
<feature type="compositionally biased region" description="Pro residues" evidence="4">
    <location>
        <begin position="161"/>
        <end position="197"/>
    </location>
</feature>
<comment type="caution">
    <text evidence="5">The sequence shown here is derived from an EMBL/GenBank/DDBJ whole genome shotgun (WGS) entry which is preliminary data.</text>
</comment>
<dbReference type="GO" id="GO:0009279">
    <property type="term" value="C:cell outer membrane"/>
    <property type="evidence" value="ECO:0007669"/>
    <property type="project" value="TreeGrafter"/>
</dbReference>
<feature type="region of interest" description="Disordered" evidence="4">
    <location>
        <begin position="157"/>
        <end position="202"/>
    </location>
</feature>
<proteinExistence type="predicted"/>
<feature type="repeat" description="TPR" evidence="3">
    <location>
        <begin position="42"/>
        <end position="75"/>
    </location>
</feature>
<evidence type="ECO:0000256" key="1">
    <source>
        <dbReference type="ARBA" id="ARBA00022737"/>
    </source>
</evidence>
<accession>A0A552G4T7</accession>
<dbReference type="EMBL" id="SFBE01000046">
    <property type="protein sequence ID" value="TRU53989.1"/>
    <property type="molecule type" value="Genomic_DNA"/>
</dbReference>
<dbReference type="SUPFAM" id="SSF48452">
    <property type="entry name" value="TPR-like"/>
    <property type="match status" value="1"/>
</dbReference>
<dbReference type="InterPro" id="IPR050498">
    <property type="entry name" value="Ycf3"/>
</dbReference>
<dbReference type="InterPro" id="IPR019734">
    <property type="entry name" value="TPR_rpt"/>
</dbReference>
<dbReference type="AlphaFoldDB" id="A0A552G4T7"/>
<evidence type="ECO:0000256" key="3">
    <source>
        <dbReference type="PROSITE-ProRule" id="PRU00339"/>
    </source>
</evidence>
<evidence type="ECO:0000256" key="4">
    <source>
        <dbReference type="SAM" id="MobiDB-lite"/>
    </source>
</evidence>
<dbReference type="InterPro" id="IPR011990">
    <property type="entry name" value="TPR-like_helical_dom_sf"/>
</dbReference>
<dbReference type="SMART" id="SM00028">
    <property type="entry name" value="TPR"/>
    <property type="match status" value="3"/>
</dbReference>